<comment type="similarity">
    <text evidence="11 13">In the C-terminal section; belongs to the helicase family. RecG subfamily.</text>
</comment>
<dbReference type="InterPro" id="IPR037235">
    <property type="entry name" value="TRCF-like_C_D7"/>
</dbReference>
<reference evidence="16 17" key="1">
    <citation type="submission" date="2013-09" db="EMBL/GenBank/DDBJ databases">
        <title>Whole genome shotgun sequence of Vibrio ezurae NBRC 102218.</title>
        <authorList>
            <person name="Yoshida I."/>
            <person name="Hosoyama A."/>
            <person name="Numata M."/>
            <person name="Hashimoto M."/>
            <person name="Hosoyama Y."/>
            <person name="Tsuchikane K."/>
            <person name="Noguchi M."/>
            <person name="Hirakata S."/>
            <person name="Ichikawa N."/>
            <person name="Ohji S."/>
            <person name="Yamazoe A."/>
            <person name="Fujita N."/>
        </authorList>
    </citation>
    <scope>NUCLEOTIDE SEQUENCE [LARGE SCALE GENOMIC DNA]</scope>
    <source>
        <strain evidence="16 17">NBRC 102218</strain>
    </source>
</reference>
<dbReference type="EMBL" id="BATM01000009">
    <property type="protein sequence ID" value="GAD79283.1"/>
    <property type="molecule type" value="Genomic_DNA"/>
</dbReference>
<dbReference type="STRING" id="1219080.VEZ01S_09_00510"/>
<dbReference type="FunFam" id="2.40.10.170:FF:000007">
    <property type="entry name" value="Transcription-repair-coupling factor"/>
    <property type="match status" value="1"/>
</dbReference>
<dbReference type="InterPro" id="IPR011545">
    <property type="entry name" value="DEAD/DEAH_box_helicase_dom"/>
</dbReference>
<dbReference type="Pfam" id="PF00271">
    <property type="entry name" value="Helicase_C"/>
    <property type="match status" value="1"/>
</dbReference>
<dbReference type="Gene3D" id="3.90.1150.50">
    <property type="entry name" value="Transcription-repair-coupling factor, D7 domain"/>
    <property type="match status" value="1"/>
</dbReference>
<evidence type="ECO:0000313" key="16">
    <source>
        <dbReference type="EMBL" id="GAD79283.1"/>
    </source>
</evidence>
<dbReference type="PROSITE" id="PS51194">
    <property type="entry name" value="HELICASE_CTER"/>
    <property type="match status" value="1"/>
</dbReference>
<sequence length="1151" mass="129856">MDNHSLFALPIASTSGDRKQLGNLQGASLSIAVAQLAKQHNSPILLVVSDPQTAIKLQMELEQFSSVPISVFPDWETLPYDNFSPHQDIISDRISTLYQLPTLSQGVVIVPIATLLQRQSPREYLLQHTLMVKTGDLFSLDKLRLQLEKSGYRNVDQVFGPGEYASRGSILDLFPMGSSDPFRVDFFDDEIDTIRTFDPENQRSISDVTEIRLLPAHEFPTDEEAIEDFRIRWRQKFDARREPESVYMQVSKGTWPAGIEYWQPLFFERTETLFDYLPQHTLLLSVGDIESAIDTFLNDVDYRYDQRKVDPLRPLLEPSELWMKKDELFSAIKQWPQVKLDKDAIEQKAGRVNLPIQALPPLAAAKQAKEPMSALRQFSESYTGKVVFSVESEGRREALIELLAPVKILPKAVNNLEDALASKDKFNLILGSSEHGFIHTEPNFALVCESDLLGDRVIQRRKKDKRAVNSDTVIRHLAELKPGQPVVHLDHGIGRYLGLQTLEAGGITTEYVTLEYLNESKLYVPVSSLNLISRYSGGAEETAPLHKLGSESWTKARRKAAEKVRDVAAELLDVYAKREIKPGFRFKLDREQYAQFKAGFPFEETDDQNQAINAVLSDMCQAKAMDRLVCGDVGFGKTEVAMRAAFVCTDNAKQVAVLVPTTLLAQQHFENFRDRFANLPIRVEVLSRFKSAKEQKQILADVADGKVDIIVGTHKLLQDDIKFADLGLLIVDEEHRFGVRQKEKMKAMRADVDILTLTATPIPRTLNMAMSGMRDLSIIATPPARRLAIKTFVRQSDDAIVREAILREIMRGGQVYFLHNQVDTIHKVAEDLAKLVPEARVTTAHGQMRERELESVMNDFYHQRFNLLVCTTIIETGIDVPTANTIIMNRADNLGLAQLHQLRGRVGRSHHQAYAYLLTPHPKAISKDAAKRLEAIASLEDLGAGFTLATHDLEIRGAGELLGDEQSGQIHTIGFTLYMEMLEQAVEALKEGKEPSLDDLLREQTEVELRLPALLPDDYIPDISTRLSLYKRIASVANNNQLTEMKVELIDRFGPLPDATKNLLQVAQIRLAAAAIKVDKVEAHDKGGYIEFYPDADINPMYLVKLLQSQPNKFAMEGPTKIKFMQNLVDRRERVSYVNQLIEEFSKNRVS</sequence>
<dbReference type="Gene3D" id="3.40.50.11140">
    <property type="match status" value="1"/>
</dbReference>
<comment type="caution">
    <text evidence="16">The sequence shown here is derived from an EMBL/GenBank/DDBJ whole genome shotgun (WGS) entry which is preliminary data.</text>
</comment>
<comment type="subcellular location">
    <subcellularLocation>
        <location evidence="1 13">Cytoplasm</location>
    </subcellularLocation>
</comment>
<dbReference type="PANTHER" id="PTHR47964:SF1">
    <property type="entry name" value="ATP-DEPENDENT DNA HELICASE HOMOLOG RECG, CHLOROPLASTIC"/>
    <property type="match status" value="1"/>
</dbReference>
<dbReference type="PROSITE" id="PS51192">
    <property type="entry name" value="HELICASE_ATP_BIND_1"/>
    <property type="match status" value="1"/>
</dbReference>
<dbReference type="InterPro" id="IPR048635">
    <property type="entry name" value="MFD_D3"/>
</dbReference>
<dbReference type="Gene3D" id="3.40.50.11180">
    <property type="match status" value="1"/>
</dbReference>
<dbReference type="RefSeq" id="WP_021712994.1">
    <property type="nucleotide sequence ID" value="NZ_BATM01000009.1"/>
</dbReference>
<dbReference type="Pfam" id="PF02559">
    <property type="entry name" value="CarD_TRCF_RID"/>
    <property type="match status" value="1"/>
</dbReference>
<evidence type="ECO:0000256" key="12">
    <source>
        <dbReference type="ARBA" id="ARBA00070128"/>
    </source>
</evidence>
<dbReference type="EC" id="3.6.4.-" evidence="13"/>
<dbReference type="GO" id="GO:0005524">
    <property type="term" value="F:ATP binding"/>
    <property type="evidence" value="ECO:0007669"/>
    <property type="project" value="UniProtKB-UniRule"/>
</dbReference>
<dbReference type="SUPFAM" id="SSF141259">
    <property type="entry name" value="CarD-like"/>
    <property type="match status" value="1"/>
</dbReference>
<dbReference type="FunFam" id="3.40.50.300:FF:000546">
    <property type="entry name" value="Transcription-repair-coupling factor"/>
    <property type="match status" value="1"/>
</dbReference>
<dbReference type="InterPro" id="IPR003711">
    <property type="entry name" value="CarD-like/TRCF_RID"/>
</dbReference>
<dbReference type="GO" id="GO:0000716">
    <property type="term" value="P:transcription-coupled nucleotide-excision repair, DNA damage recognition"/>
    <property type="evidence" value="ECO:0007669"/>
    <property type="project" value="UniProtKB-UniRule"/>
</dbReference>
<evidence type="ECO:0000256" key="5">
    <source>
        <dbReference type="ARBA" id="ARBA00022801"/>
    </source>
</evidence>
<accession>U3CM46</accession>
<evidence type="ECO:0000259" key="14">
    <source>
        <dbReference type="PROSITE" id="PS51192"/>
    </source>
</evidence>
<evidence type="ECO:0000256" key="1">
    <source>
        <dbReference type="ARBA" id="ARBA00004496"/>
    </source>
</evidence>
<dbReference type="InterPro" id="IPR005118">
    <property type="entry name" value="TRCF_C"/>
</dbReference>
<comment type="similarity">
    <text evidence="10 13">In the N-terminal section; belongs to the UvrB family.</text>
</comment>
<dbReference type="NCBIfam" id="NF007966">
    <property type="entry name" value="PRK10689.1"/>
    <property type="match status" value="1"/>
</dbReference>
<dbReference type="SUPFAM" id="SSF52540">
    <property type="entry name" value="P-loop containing nucleoside triphosphate hydrolases"/>
    <property type="match status" value="4"/>
</dbReference>
<gene>
    <name evidence="13 16" type="primary">mfd</name>
    <name evidence="16" type="ORF">VEZ01S_09_00510</name>
</gene>
<evidence type="ECO:0000313" key="17">
    <source>
        <dbReference type="Proteomes" id="UP000016562"/>
    </source>
</evidence>
<dbReference type="GO" id="GO:0016787">
    <property type="term" value="F:hydrolase activity"/>
    <property type="evidence" value="ECO:0007669"/>
    <property type="project" value="UniProtKB-KW"/>
</dbReference>
<dbReference type="InterPro" id="IPR027417">
    <property type="entry name" value="P-loop_NTPase"/>
</dbReference>
<evidence type="ECO:0000259" key="15">
    <source>
        <dbReference type="PROSITE" id="PS51194"/>
    </source>
</evidence>
<dbReference type="SMART" id="SM00490">
    <property type="entry name" value="HELICc"/>
    <property type="match status" value="1"/>
</dbReference>
<dbReference type="GO" id="GO:0003684">
    <property type="term" value="F:damaged DNA binding"/>
    <property type="evidence" value="ECO:0007669"/>
    <property type="project" value="InterPro"/>
</dbReference>
<organism evidence="16 17">
    <name type="scientific">Vibrio ezurae NBRC 102218</name>
    <dbReference type="NCBI Taxonomy" id="1219080"/>
    <lineage>
        <taxon>Bacteria</taxon>
        <taxon>Pseudomonadati</taxon>
        <taxon>Pseudomonadota</taxon>
        <taxon>Gammaproteobacteria</taxon>
        <taxon>Vibrionales</taxon>
        <taxon>Vibrionaceae</taxon>
        <taxon>Vibrio</taxon>
    </lineage>
</organism>
<dbReference type="InterPro" id="IPR036101">
    <property type="entry name" value="CarD-like/TRCF_RID_sf"/>
</dbReference>
<keyword evidence="2 13" id="KW-0963">Cytoplasm</keyword>
<keyword evidence="17" id="KW-1185">Reference proteome</keyword>
<keyword evidence="8 13" id="KW-0238">DNA-binding</keyword>
<dbReference type="Pfam" id="PF21132">
    <property type="entry name" value="MFD_D3"/>
    <property type="match status" value="1"/>
</dbReference>
<protein>
    <recommendedName>
        <fullName evidence="12 13">Transcription-repair-coupling factor</fullName>
        <shortName evidence="13">TRCF</shortName>
        <ecNumber evidence="13">3.6.4.-</ecNumber>
    </recommendedName>
</protein>
<dbReference type="GO" id="GO:0003678">
    <property type="term" value="F:DNA helicase activity"/>
    <property type="evidence" value="ECO:0007669"/>
    <property type="project" value="TreeGrafter"/>
</dbReference>
<dbReference type="Proteomes" id="UP000016562">
    <property type="component" value="Unassembled WGS sequence"/>
</dbReference>
<dbReference type="GO" id="GO:0006355">
    <property type="term" value="P:regulation of DNA-templated transcription"/>
    <property type="evidence" value="ECO:0007669"/>
    <property type="project" value="UniProtKB-UniRule"/>
</dbReference>
<dbReference type="Pfam" id="PF00270">
    <property type="entry name" value="DEAD"/>
    <property type="match status" value="1"/>
</dbReference>
<evidence type="ECO:0000256" key="11">
    <source>
        <dbReference type="ARBA" id="ARBA00061399"/>
    </source>
</evidence>
<keyword evidence="7 13" id="KW-0067">ATP-binding</keyword>
<dbReference type="InterPro" id="IPR047112">
    <property type="entry name" value="RecG/Mfd"/>
</dbReference>
<keyword evidence="9 13" id="KW-0234">DNA repair</keyword>
<evidence type="ECO:0000256" key="6">
    <source>
        <dbReference type="ARBA" id="ARBA00022806"/>
    </source>
</evidence>
<dbReference type="NCBIfam" id="TIGR00580">
    <property type="entry name" value="mfd"/>
    <property type="match status" value="1"/>
</dbReference>
<evidence type="ECO:0000256" key="4">
    <source>
        <dbReference type="ARBA" id="ARBA00022763"/>
    </source>
</evidence>
<comment type="function">
    <text evidence="13">Couples transcription and DNA repair by recognizing RNA polymerase (RNAP) stalled at DNA lesions. Mediates ATP-dependent release of RNAP and its truncated transcript from the DNA, and recruitment of nucleotide excision repair machinery to the damaged site.</text>
</comment>
<dbReference type="Pfam" id="PF17757">
    <property type="entry name" value="UvrB_inter"/>
    <property type="match status" value="1"/>
</dbReference>
<evidence type="ECO:0000256" key="7">
    <source>
        <dbReference type="ARBA" id="ARBA00022840"/>
    </source>
</evidence>
<dbReference type="InterPro" id="IPR001650">
    <property type="entry name" value="Helicase_C-like"/>
</dbReference>
<evidence type="ECO:0000256" key="9">
    <source>
        <dbReference type="ARBA" id="ARBA00023204"/>
    </source>
</evidence>
<keyword evidence="3 13" id="KW-0547">Nucleotide-binding</keyword>
<dbReference type="SMART" id="SM01058">
    <property type="entry name" value="CarD_TRCF"/>
    <property type="match status" value="1"/>
</dbReference>
<dbReference type="PANTHER" id="PTHR47964">
    <property type="entry name" value="ATP-DEPENDENT DNA HELICASE HOMOLOG RECG, CHLOROPLASTIC"/>
    <property type="match status" value="1"/>
</dbReference>
<dbReference type="GO" id="GO:0005737">
    <property type="term" value="C:cytoplasm"/>
    <property type="evidence" value="ECO:0007669"/>
    <property type="project" value="UniProtKB-SubCell"/>
</dbReference>
<dbReference type="InterPro" id="IPR004576">
    <property type="entry name" value="Mfd"/>
</dbReference>
<keyword evidence="5 13" id="KW-0378">Hydrolase</keyword>
<proteinExistence type="inferred from homology"/>
<keyword evidence="4 13" id="KW-0227">DNA damage</keyword>
<dbReference type="Pfam" id="PF03461">
    <property type="entry name" value="TRCF"/>
    <property type="match status" value="1"/>
</dbReference>
<dbReference type="AlphaFoldDB" id="U3CM46"/>
<dbReference type="SMART" id="SM00982">
    <property type="entry name" value="TRCF"/>
    <property type="match status" value="1"/>
</dbReference>
<dbReference type="SUPFAM" id="SSF143517">
    <property type="entry name" value="TRCF domain-like"/>
    <property type="match status" value="1"/>
</dbReference>
<dbReference type="CDD" id="cd17991">
    <property type="entry name" value="DEXHc_TRCF"/>
    <property type="match status" value="1"/>
</dbReference>
<evidence type="ECO:0000256" key="3">
    <source>
        <dbReference type="ARBA" id="ARBA00022741"/>
    </source>
</evidence>
<name>U3CM46_9VIBR</name>
<dbReference type="FunFam" id="3.40.50.300:FF:000300">
    <property type="entry name" value="Transcription-repair-coupling factor"/>
    <property type="match status" value="1"/>
</dbReference>
<dbReference type="HAMAP" id="MF_00969">
    <property type="entry name" value="TRCF"/>
    <property type="match status" value="1"/>
</dbReference>
<dbReference type="InterPro" id="IPR014001">
    <property type="entry name" value="Helicase_ATP-bd"/>
</dbReference>
<dbReference type="eggNOG" id="COG1197">
    <property type="taxonomic scope" value="Bacteria"/>
</dbReference>
<evidence type="ECO:0000256" key="2">
    <source>
        <dbReference type="ARBA" id="ARBA00022490"/>
    </source>
</evidence>
<dbReference type="InterPro" id="IPR041471">
    <property type="entry name" value="UvrB_inter"/>
</dbReference>
<feature type="domain" description="Helicase C-terminal" evidence="15">
    <location>
        <begin position="801"/>
        <end position="954"/>
    </location>
</feature>
<evidence type="ECO:0000256" key="10">
    <source>
        <dbReference type="ARBA" id="ARBA00061104"/>
    </source>
</evidence>
<keyword evidence="6" id="KW-0347">Helicase</keyword>
<dbReference type="SMART" id="SM00487">
    <property type="entry name" value="DEXDc"/>
    <property type="match status" value="1"/>
</dbReference>
<feature type="domain" description="Helicase ATP-binding" evidence="14">
    <location>
        <begin position="618"/>
        <end position="779"/>
    </location>
</feature>
<dbReference type="Gene3D" id="3.30.2060.10">
    <property type="entry name" value="Penicillin-binding protein 1b domain"/>
    <property type="match status" value="1"/>
</dbReference>
<dbReference type="Gene3D" id="3.40.50.300">
    <property type="entry name" value="P-loop containing nucleotide triphosphate hydrolases"/>
    <property type="match status" value="2"/>
</dbReference>
<evidence type="ECO:0000256" key="13">
    <source>
        <dbReference type="HAMAP-Rule" id="MF_00969"/>
    </source>
</evidence>
<dbReference type="OrthoDB" id="9804325at2"/>
<evidence type="ECO:0000256" key="8">
    <source>
        <dbReference type="ARBA" id="ARBA00023125"/>
    </source>
</evidence>
<dbReference type="Gene3D" id="2.40.10.170">
    <property type="match status" value="1"/>
</dbReference>